<dbReference type="EMBL" id="LR877160">
    <property type="protein sequence ID" value="CAD2220069.1"/>
    <property type="molecule type" value="Genomic_DNA"/>
</dbReference>
<keyword evidence="3" id="KW-1185">Reference proteome</keyword>
<dbReference type="GO" id="GO:0005634">
    <property type="term" value="C:nucleus"/>
    <property type="evidence" value="ECO:0007669"/>
    <property type="project" value="InterPro"/>
</dbReference>
<dbReference type="GO" id="GO:0003677">
    <property type="term" value="F:DNA binding"/>
    <property type="evidence" value="ECO:0007669"/>
    <property type="project" value="InterPro"/>
</dbReference>
<dbReference type="GO" id="GO:0042127">
    <property type="term" value="P:regulation of cell population proliferation"/>
    <property type="evidence" value="ECO:0007669"/>
    <property type="project" value="InterPro"/>
</dbReference>
<dbReference type="InterPro" id="IPR040266">
    <property type="entry name" value="TRNP1"/>
</dbReference>
<proteinExistence type="predicted"/>
<dbReference type="PANTHER" id="PTHR40714">
    <property type="entry name" value="TMF-REGULATED NUCLEAR PROTEIN 1"/>
    <property type="match status" value="1"/>
</dbReference>
<feature type="region of interest" description="Disordered" evidence="1">
    <location>
        <begin position="1"/>
        <end position="23"/>
    </location>
</feature>
<accession>A0A7G2CKX0</accession>
<dbReference type="AlphaFoldDB" id="A0A7G2CKX0"/>
<dbReference type="PANTHER" id="PTHR40714:SF1">
    <property type="entry name" value="TMF-REGULATED NUCLEAR PROTEIN 1"/>
    <property type="match status" value="1"/>
</dbReference>
<feature type="compositionally biased region" description="Basic and acidic residues" evidence="1">
    <location>
        <begin position="345"/>
        <end position="360"/>
    </location>
</feature>
<evidence type="ECO:0000313" key="2">
    <source>
        <dbReference type="EMBL" id="CAD2220069.1"/>
    </source>
</evidence>
<dbReference type="VEuPathDB" id="TriTrypDB:ADEAN_000758300"/>
<feature type="region of interest" description="Disordered" evidence="1">
    <location>
        <begin position="336"/>
        <end position="360"/>
    </location>
</feature>
<gene>
    <name evidence="2" type="ORF">ADEAN_000758300</name>
</gene>
<evidence type="ECO:0000256" key="1">
    <source>
        <dbReference type="SAM" id="MobiDB-lite"/>
    </source>
</evidence>
<dbReference type="Proteomes" id="UP000515908">
    <property type="component" value="Chromosome 16"/>
</dbReference>
<sequence>MQRATSTALLSEEEHHHNKTLQSLTGQVNQKRLFPVLMSFLDRPFVTRKGYRAHLYCNATGSFPPTRTTDAQGIEHLTEAWGVRSALPRYPEFPLGHVKSNKEESFLFHWVVQITLQLLTTFQERLLCPSYLENRLSSEAQTPNVEKEVIKGCVSPQEDSALASLCGGGGYYVTAVATLQFLVIRILRDALCVPATWTAVYGCSLEQWKNDETALKQIIFFFSAFLRFWSPLFTGGVRVPLDTSNTSSRASKGKPFTASRHTVSEVNVDGLASLSLLEWFTCSNILEQDSAKSTAAATAMGPIGATETPAKVATAVEDLLNRKGFLPVSPPVAVAPNKGGSVARDNAKSWRRPSEQTKERDAAVEAVTGTGSGASPVLSASSAAAVQAMLQATTNYIPDTLLKVVLHFFEEVLQEPKAISGITSEVTRGRVDRVFESINLIAYSSAEEPDSEEEVVNPADGRKLTLSDLRELLVYYLDPVL</sequence>
<protein>
    <submittedName>
        <fullName evidence="2">Uncharacterized protein</fullName>
    </submittedName>
</protein>
<organism evidence="2 3">
    <name type="scientific">Angomonas deanei</name>
    <dbReference type="NCBI Taxonomy" id="59799"/>
    <lineage>
        <taxon>Eukaryota</taxon>
        <taxon>Discoba</taxon>
        <taxon>Euglenozoa</taxon>
        <taxon>Kinetoplastea</taxon>
        <taxon>Metakinetoplastina</taxon>
        <taxon>Trypanosomatida</taxon>
        <taxon>Trypanosomatidae</taxon>
        <taxon>Strigomonadinae</taxon>
        <taxon>Angomonas</taxon>
    </lineage>
</organism>
<name>A0A7G2CKX0_9TRYP</name>
<evidence type="ECO:0000313" key="3">
    <source>
        <dbReference type="Proteomes" id="UP000515908"/>
    </source>
</evidence>
<reference evidence="2 3" key="1">
    <citation type="submission" date="2020-08" db="EMBL/GenBank/DDBJ databases">
        <authorList>
            <person name="Newling K."/>
            <person name="Davey J."/>
            <person name="Forrester S."/>
        </authorList>
    </citation>
    <scope>NUCLEOTIDE SEQUENCE [LARGE SCALE GENOMIC DNA]</scope>
    <source>
        <strain evidence="3">Crithidia deanei Carvalho (ATCC PRA-265)</strain>
    </source>
</reference>